<evidence type="ECO:0008006" key="4">
    <source>
        <dbReference type="Google" id="ProtNLM"/>
    </source>
</evidence>
<dbReference type="STRING" id="762845.BCR26_11510"/>
<dbReference type="InterPro" id="IPR023833">
    <property type="entry name" value="Signal_pept_SipW-depend-type"/>
</dbReference>
<comment type="caution">
    <text evidence="2">The sequence shown here is derived from an EMBL/GenBank/DDBJ whole genome shotgun (WGS) entry which is preliminary data.</text>
</comment>
<keyword evidence="1" id="KW-0732">Signal</keyword>
<reference evidence="2 3" key="1">
    <citation type="submission" date="2016-09" db="EMBL/GenBank/DDBJ databases">
        <authorList>
            <person name="Capua I."/>
            <person name="De Benedictis P."/>
            <person name="Joannis T."/>
            <person name="Lombin L.H."/>
            <person name="Cattoli G."/>
        </authorList>
    </citation>
    <scope>NUCLEOTIDE SEQUENCE [LARGE SCALE GENOMIC DNA]</scope>
    <source>
        <strain evidence="2 3">LMG 25899</strain>
    </source>
</reference>
<evidence type="ECO:0000313" key="3">
    <source>
        <dbReference type="Proteomes" id="UP000095256"/>
    </source>
</evidence>
<dbReference type="Proteomes" id="UP000095256">
    <property type="component" value="Unassembled WGS sequence"/>
</dbReference>
<accession>A0A1E5KYA9</accession>
<keyword evidence="3" id="KW-1185">Reference proteome</keyword>
<dbReference type="EMBL" id="MIEK01000014">
    <property type="protein sequence ID" value="OEH82845.1"/>
    <property type="molecule type" value="Genomic_DNA"/>
</dbReference>
<gene>
    <name evidence="2" type="ORF">BCR26_11510</name>
</gene>
<evidence type="ECO:0000313" key="2">
    <source>
        <dbReference type="EMBL" id="OEH82845.1"/>
    </source>
</evidence>
<feature type="chain" id="PRO_5039559619" description="Alternate signal-mediated exported protein" evidence="1">
    <location>
        <begin position="24"/>
        <end position="351"/>
    </location>
</feature>
<protein>
    <recommendedName>
        <fullName evidence="4">Alternate signal-mediated exported protein</fullName>
    </recommendedName>
</protein>
<dbReference type="NCBIfam" id="TIGR04090">
    <property type="entry name" value="exp_by_SipW_IV"/>
    <property type="match status" value="1"/>
</dbReference>
<dbReference type="NCBIfam" id="TIGR04088">
    <property type="entry name" value="cognate_SipW"/>
    <property type="match status" value="1"/>
</dbReference>
<dbReference type="InterPro" id="IPR024008">
    <property type="entry name" value="BsaA"/>
</dbReference>
<sequence length="351" mass="38094">MKKNNKKKILALASGFALVAVLAATFAWFTSKDEKTNHFEGEIATGKDIEVVETFEPPTTWEPGSEVNKDVAVANIGKYDTLVRVSLVESLELLEDYASKATTGTELNGKTKDDVYVLPGTAAPTGFTDSTFEGTAPQIVVTGGDFAGTYTLKVKEDSTTVNNKVVYTYRYVFEKNGGGLYYASGINGFERNAAGEIKVKAGTPSLEYVSLEYKTPETADWRNPVYNPTFTAGGTNIWNVFAKTGSNNIQISFNNITTTAGTPNKWYFNTKDGYFYYTGVVAPGANTVQLMDAVKLLGTAGNEYSKLKYDLTVKGEGISAFKDAVDEWVKPGTPGYNDELSIALKALVPEK</sequence>
<dbReference type="RefSeq" id="WP_069698194.1">
    <property type="nucleotide sequence ID" value="NZ_JAGGMA010000030.1"/>
</dbReference>
<dbReference type="AlphaFoldDB" id="A0A1E5KYA9"/>
<feature type="signal peptide" evidence="1">
    <location>
        <begin position="1"/>
        <end position="23"/>
    </location>
</feature>
<organism evidence="2 3">
    <name type="scientific">Enterococcus rivorum</name>
    <dbReference type="NCBI Taxonomy" id="762845"/>
    <lineage>
        <taxon>Bacteria</taxon>
        <taxon>Bacillati</taxon>
        <taxon>Bacillota</taxon>
        <taxon>Bacilli</taxon>
        <taxon>Lactobacillales</taxon>
        <taxon>Enterococcaceae</taxon>
        <taxon>Enterococcus</taxon>
    </lineage>
</organism>
<evidence type="ECO:0000256" key="1">
    <source>
        <dbReference type="SAM" id="SignalP"/>
    </source>
</evidence>
<proteinExistence type="predicted"/>
<dbReference type="OrthoDB" id="1819951at2"/>
<name>A0A1E5KYA9_9ENTE</name>